<dbReference type="PANTHER" id="PTHR43685">
    <property type="entry name" value="GLYCOSYLTRANSFERASE"/>
    <property type="match status" value="1"/>
</dbReference>
<accession>A0A316AD06</accession>
<dbReference type="InterPro" id="IPR050834">
    <property type="entry name" value="Glycosyltransf_2"/>
</dbReference>
<dbReference type="PANTHER" id="PTHR43685:SF11">
    <property type="entry name" value="GLYCOSYLTRANSFERASE TAGX-RELATED"/>
    <property type="match status" value="1"/>
</dbReference>
<dbReference type="SUPFAM" id="SSF53448">
    <property type="entry name" value="Nucleotide-diphospho-sugar transferases"/>
    <property type="match status" value="1"/>
</dbReference>
<evidence type="ECO:0000313" key="2">
    <source>
        <dbReference type="EMBL" id="PWJ55128.1"/>
    </source>
</evidence>
<evidence type="ECO:0000259" key="1">
    <source>
        <dbReference type="Pfam" id="PF00535"/>
    </source>
</evidence>
<sequence length="330" mass="36021">MRLSVVIANYNYAHFLAEAIDSALALEWPDVEVVVVDNGSTDDSRDVVSRYSGRVTALHLEHGQQREAANAGFLKSTGDVVIFLDADDVLPPEAARRIAEAMGPRTSKVQLQMQRVDPAGRPLGEPFPSYAPAPPTPEQVRRWVLQTSAYPTPPGSGNAYARWYLERILPAGPDAGDFLDSVCLAAAPLLGDVVSLPGVCVGYRQHPGQDSALLTDPTRFSREVQRARVRWTYAQRAAGLGPWSGPVAEAPLFRSRELLQFRCAAARLAPRLPGLPGDSAMRRLADVLRSPGWPGPEPLGKRLSIAAWSLLMQLAPRPLLPPLLRMRYGR</sequence>
<feature type="domain" description="Glycosyltransferase 2-like" evidence="1">
    <location>
        <begin position="4"/>
        <end position="106"/>
    </location>
</feature>
<protein>
    <submittedName>
        <fullName evidence="2">Glycosyl transferase family 2</fullName>
    </submittedName>
</protein>
<keyword evidence="2" id="KW-0808">Transferase</keyword>
<dbReference type="Gene3D" id="3.90.550.10">
    <property type="entry name" value="Spore Coat Polysaccharide Biosynthesis Protein SpsA, Chain A"/>
    <property type="match status" value="1"/>
</dbReference>
<dbReference type="Pfam" id="PF00535">
    <property type="entry name" value="Glycos_transf_2"/>
    <property type="match status" value="1"/>
</dbReference>
<evidence type="ECO:0000313" key="3">
    <source>
        <dbReference type="Proteomes" id="UP000245469"/>
    </source>
</evidence>
<dbReference type="OrthoDB" id="3183633at2"/>
<comment type="caution">
    <text evidence="2">The sequence shown here is derived from an EMBL/GenBank/DDBJ whole genome shotgun (WGS) entry which is preliminary data.</text>
</comment>
<dbReference type="EMBL" id="QGDQ01000004">
    <property type="protein sequence ID" value="PWJ55128.1"/>
    <property type="molecule type" value="Genomic_DNA"/>
</dbReference>
<dbReference type="AlphaFoldDB" id="A0A316AD06"/>
<dbReference type="Proteomes" id="UP000245469">
    <property type="component" value="Unassembled WGS sequence"/>
</dbReference>
<dbReference type="InterPro" id="IPR001173">
    <property type="entry name" value="Glyco_trans_2-like"/>
</dbReference>
<dbReference type="RefSeq" id="WP_109773215.1">
    <property type="nucleotide sequence ID" value="NZ_QGDQ01000004.1"/>
</dbReference>
<gene>
    <name evidence="2" type="ORF">BXY45_10449</name>
</gene>
<proteinExistence type="predicted"/>
<reference evidence="2 3" key="1">
    <citation type="submission" date="2018-03" db="EMBL/GenBank/DDBJ databases">
        <title>Genomic Encyclopedia of Archaeal and Bacterial Type Strains, Phase II (KMG-II): from individual species to whole genera.</title>
        <authorList>
            <person name="Goeker M."/>
        </authorList>
    </citation>
    <scope>NUCLEOTIDE SEQUENCE [LARGE SCALE GENOMIC DNA]</scope>
    <source>
        <strain evidence="2 3">DSM 44889</strain>
    </source>
</reference>
<name>A0A316AD06_9ACTN</name>
<organism evidence="2 3">
    <name type="scientific">Quadrisphaera granulorum</name>
    <dbReference type="NCBI Taxonomy" id="317664"/>
    <lineage>
        <taxon>Bacteria</taxon>
        <taxon>Bacillati</taxon>
        <taxon>Actinomycetota</taxon>
        <taxon>Actinomycetes</taxon>
        <taxon>Kineosporiales</taxon>
        <taxon>Kineosporiaceae</taxon>
        <taxon>Quadrisphaera</taxon>
    </lineage>
</organism>
<dbReference type="GO" id="GO:0016740">
    <property type="term" value="F:transferase activity"/>
    <property type="evidence" value="ECO:0007669"/>
    <property type="project" value="UniProtKB-KW"/>
</dbReference>
<dbReference type="InterPro" id="IPR029044">
    <property type="entry name" value="Nucleotide-diphossugar_trans"/>
</dbReference>
<keyword evidence="3" id="KW-1185">Reference proteome</keyword>
<dbReference type="CDD" id="cd00761">
    <property type="entry name" value="Glyco_tranf_GTA_type"/>
    <property type="match status" value="1"/>
</dbReference>